<reference evidence="14" key="1">
    <citation type="submission" date="2018-05" db="EMBL/GenBank/DDBJ databases">
        <authorList>
            <person name="Lanie J.A."/>
            <person name="Ng W.-L."/>
            <person name="Kazmierczak K.M."/>
            <person name="Andrzejewski T.M."/>
            <person name="Davidsen T.M."/>
            <person name="Wayne K.J."/>
            <person name="Tettelin H."/>
            <person name="Glass J.I."/>
            <person name="Rusch D."/>
            <person name="Podicherti R."/>
            <person name="Tsui H.-C.T."/>
            <person name="Winkler M.E."/>
        </authorList>
    </citation>
    <scope>NUCLEOTIDE SEQUENCE</scope>
</reference>
<evidence type="ECO:0000256" key="5">
    <source>
        <dbReference type="ARBA" id="ARBA00022692"/>
    </source>
</evidence>
<evidence type="ECO:0000256" key="8">
    <source>
        <dbReference type="ARBA" id="ARBA00022786"/>
    </source>
</evidence>
<evidence type="ECO:0000256" key="4">
    <source>
        <dbReference type="ARBA" id="ARBA00022679"/>
    </source>
</evidence>
<evidence type="ECO:0000313" key="14">
    <source>
        <dbReference type="EMBL" id="SVD90997.1"/>
    </source>
</evidence>
<keyword evidence="4" id="KW-0808">Transferase</keyword>
<evidence type="ECO:0000256" key="12">
    <source>
        <dbReference type="SAM" id="Phobius"/>
    </source>
</evidence>
<dbReference type="GO" id="GO:0061630">
    <property type="term" value="F:ubiquitin protein ligase activity"/>
    <property type="evidence" value="ECO:0007669"/>
    <property type="project" value="UniProtKB-EC"/>
</dbReference>
<comment type="catalytic activity">
    <reaction evidence="1">
        <text>S-ubiquitinyl-[E2 ubiquitin-conjugating enzyme]-L-cysteine + [acceptor protein]-L-lysine = [E2 ubiquitin-conjugating enzyme]-L-cysteine + N(6)-ubiquitinyl-[acceptor protein]-L-lysine.</text>
        <dbReference type="EC" id="2.3.2.27"/>
    </reaction>
</comment>
<evidence type="ECO:0000259" key="13">
    <source>
        <dbReference type="Pfam" id="PF12483"/>
    </source>
</evidence>
<evidence type="ECO:0000256" key="6">
    <source>
        <dbReference type="ARBA" id="ARBA00022723"/>
    </source>
</evidence>
<keyword evidence="6" id="KW-0479">Metal-binding</keyword>
<evidence type="ECO:0000256" key="7">
    <source>
        <dbReference type="ARBA" id="ARBA00022771"/>
    </source>
</evidence>
<dbReference type="Pfam" id="PF12483">
    <property type="entry name" value="GIDE"/>
    <property type="match status" value="1"/>
</dbReference>
<keyword evidence="9" id="KW-0862">Zinc</keyword>
<keyword evidence="8" id="KW-0833">Ubl conjugation pathway</keyword>
<evidence type="ECO:0000256" key="10">
    <source>
        <dbReference type="ARBA" id="ARBA00022989"/>
    </source>
</evidence>
<keyword evidence="5 12" id="KW-0812">Transmembrane</keyword>
<accession>A0A382Z668</accession>
<evidence type="ECO:0000256" key="3">
    <source>
        <dbReference type="ARBA" id="ARBA00012483"/>
    </source>
</evidence>
<dbReference type="InterPro" id="IPR022170">
    <property type="entry name" value="MUL1-like"/>
</dbReference>
<comment type="subcellular location">
    <subcellularLocation>
        <location evidence="2">Membrane</location>
        <topology evidence="2">Multi-pass membrane protein</topology>
    </subcellularLocation>
</comment>
<dbReference type="EMBL" id="UINC01181349">
    <property type="protein sequence ID" value="SVD90997.1"/>
    <property type="molecule type" value="Genomic_DNA"/>
</dbReference>
<name>A0A382Z668_9ZZZZ</name>
<keyword evidence="7" id="KW-0863">Zinc-finger</keyword>
<keyword evidence="10 12" id="KW-1133">Transmembrane helix</keyword>
<sequence length="146" mass="16742">MEFSFIPVFISLAFLFWWRAVILFKRTVEDVPTSKVKGVFYGLNEVKGSVKSDNPLQTYLTEAPSVWYDWSISEHWKKTESYRDKDGNRKTRTKSGWRTVDSGGSFQSFYLVDDTGELLIEPEGAKVEVPSTMSHSCSQSDPLYYG</sequence>
<evidence type="ECO:0000256" key="1">
    <source>
        <dbReference type="ARBA" id="ARBA00000900"/>
    </source>
</evidence>
<evidence type="ECO:0000256" key="11">
    <source>
        <dbReference type="ARBA" id="ARBA00023136"/>
    </source>
</evidence>
<protein>
    <recommendedName>
        <fullName evidence="3">RING-type E3 ubiquitin transferase</fullName>
        <ecNumber evidence="3">2.3.2.27</ecNumber>
    </recommendedName>
</protein>
<feature type="transmembrane region" description="Helical" evidence="12">
    <location>
        <begin position="6"/>
        <end position="24"/>
    </location>
</feature>
<dbReference type="GO" id="GO:0016020">
    <property type="term" value="C:membrane"/>
    <property type="evidence" value="ECO:0007669"/>
    <property type="project" value="UniProtKB-SubCell"/>
</dbReference>
<evidence type="ECO:0000256" key="2">
    <source>
        <dbReference type="ARBA" id="ARBA00004141"/>
    </source>
</evidence>
<dbReference type="GO" id="GO:0008270">
    <property type="term" value="F:zinc ion binding"/>
    <property type="evidence" value="ECO:0007669"/>
    <property type="project" value="UniProtKB-KW"/>
</dbReference>
<dbReference type="GO" id="GO:0016567">
    <property type="term" value="P:protein ubiquitination"/>
    <property type="evidence" value="ECO:0007669"/>
    <property type="project" value="InterPro"/>
</dbReference>
<organism evidence="14">
    <name type="scientific">marine metagenome</name>
    <dbReference type="NCBI Taxonomy" id="408172"/>
    <lineage>
        <taxon>unclassified sequences</taxon>
        <taxon>metagenomes</taxon>
        <taxon>ecological metagenomes</taxon>
    </lineage>
</organism>
<dbReference type="AlphaFoldDB" id="A0A382Z668"/>
<evidence type="ECO:0000256" key="9">
    <source>
        <dbReference type="ARBA" id="ARBA00022833"/>
    </source>
</evidence>
<feature type="non-terminal residue" evidence="14">
    <location>
        <position position="146"/>
    </location>
</feature>
<feature type="domain" description="E3 Ubiquitin ligase MUL1-like" evidence="13">
    <location>
        <begin position="80"/>
        <end position="134"/>
    </location>
</feature>
<dbReference type="EC" id="2.3.2.27" evidence="3"/>
<proteinExistence type="predicted"/>
<keyword evidence="11 12" id="KW-0472">Membrane</keyword>
<gene>
    <name evidence="14" type="ORF">METZ01_LOCUS443851</name>
</gene>